<keyword evidence="2" id="KW-1185">Reference proteome</keyword>
<organism evidence="1 2">
    <name type="scientific">Desulfovibrio porci</name>
    <dbReference type="NCBI Taxonomy" id="2605782"/>
    <lineage>
        <taxon>Bacteria</taxon>
        <taxon>Pseudomonadati</taxon>
        <taxon>Thermodesulfobacteriota</taxon>
        <taxon>Desulfovibrionia</taxon>
        <taxon>Desulfovibrionales</taxon>
        <taxon>Desulfovibrionaceae</taxon>
        <taxon>Desulfovibrio</taxon>
    </lineage>
</organism>
<proteinExistence type="predicted"/>
<dbReference type="InterPro" id="IPR053842">
    <property type="entry name" value="NikA-like"/>
</dbReference>
<reference evidence="1 2" key="1">
    <citation type="submission" date="2019-09" db="EMBL/GenBank/DDBJ databases">
        <title>In-depth cultivation of the pig gut microbiome towards novel bacterial diversity and tailored functional studies.</title>
        <authorList>
            <person name="Wylensek D."/>
            <person name="Hitch T.C.A."/>
            <person name="Clavel T."/>
        </authorList>
    </citation>
    <scope>NUCLEOTIDE SEQUENCE [LARGE SCALE GENOMIC DNA]</scope>
    <source>
        <strain evidence="1 2">PG-178-WT-4</strain>
    </source>
</reference>
<dbReference type="Proteomes" id="UP000477488">
    <property type="component" value="Unassembled WGS sequence"/>
</dbReference>
<comment type="caution">
    <text evidence="1">The sequence shown here is derived from an EMBL/GenBank/DDBJ whole genome shotgun (WGS) entry which is preliminary data.</text>
</comment>
<name>A0A6L5XM44_9BACT</name>
<protein>
    <submittedName>
        <fullName evidence="1">Plasmid mobilization relaxosome protein MobC</fullName>
    </submittedName>
</protein>
<evidence type="ECO:0000313" key="2">
    <source>
        <dbReference type="Proteomes" id="UP000477488"/>
    </source>
</evidence>
<evidence type="ECO:0000313" key="1">
    <source>
        <dbReference type="EMBL" id="MSS28208.1"/>
    </source>
</evidence>
<sequence>MKRVKPVRTAAVIIRLYPEERDILRFNAGLHGMSMSDYVRQTCLGIRLRRTPEERRRVRELARIGVNINQLARWANTYKQAAEAVEVLLALKELERHVREFATAAPEDSSTGEAS</sequence>
<gene>
    <name evidence="1" type="primary">mobC</name>
    <name evidence="1" type="ORF">FYJ44_09215</name>
</gene>
<dbReference type="AlphaFoldDB" id="A0A6L5XM44"/>
<dbReference type="Pfam" id="PF21983">
    <property type="entry name" value="NikA-like"/>
    <property type="match status" value="1"/>
</dbReference>
<dbReference type="RefSeq" id="WP_154511380.1">
    <property type="nucleotide sequence ID" value="NZ_VUMH01000008.1"/>
</dbReference>
<accession>A0A6L5XM44</accession>
<dbReference type="EMBL" id="VUMH01000008">
    <property type="protein sequence ID" value="MSS28208.1"/>
    <property type="molecule type" value="Genomic_DNA"/>
</dbReference>